<dbReference type="InterPro" id="IPR003004">
    <property type="entry name" value="GspF/PilC"/>
</dbReference>
<dbReference type="Pfam" id="PF00482">
    <property type="entry name" value="T2SSF"/>
    <property type="match status" value="2"/>
</dbReference>
<comment type="subcellular location">
    <subcellularLocation>
        <location evidence="1">Cell inner membrane</location>
        <topology evidence="1">Multi-pass membrane protein</topology>
    </subcellularLocation>
    <subcellularLocation>
        <location evidence="9">Cell membrane</location>
        <topology evidence="9">Multi-pass membrane protein</topology>
    </subcellularLocation>
</comment>
<feature type="transmembrane region" description="Helical" evidence="10">
    <location>
        <begin position="218"/>
        <end position="236"/>
    </location>
</feature>
<feature type="transmembrane region" description="Helical" evidence="10">
    <location>
        <begin position="163"/>
        <end position="183"/>
    </location>
</feature>
<reference evidence="12 13" key="1">
    <citation type="submission" date="2016-11" db="EMBL/GenBank/DDBJ databases">
        <authorList>
            <person name="Jaros S."/>
            <person name="Januszkiewicz K."/>
            <person name="Wedrychowicz H."/>
        </authorList>
    </citation>
    <scope>NUCLEOTIDE SEQUENCE [LARGE SCALE GENOMIC DNA]</scope>
    <source>
        <strain evidence="12 13">DSM 3090</strain>
    </source>
</reference>
<feature type="domain" description="Type II secretion system protein GspF" evidence="11">
    <location>
        <begin position="64"/>
        <end position="187"/>
    </location>
</feature>
<dbReference type="Proteomes" id="UP000183952">
    <property type="component" value="Unassembled WGS sequence"/>
</dbReference>
<dbReference type="InterPro" id="IPR001992">
    <property type="entry name" value="T2SS_GspF/T4SS_PilC_CS"/>
</dbReference>
<gene>
    <name evidence="12" type="ORF">SAMN02745248_00766</name>
</gene>
<dbReference type="GO" id="GO:0009306">
    <property type="term" value="P:protein secretion"/>
    <property type="evidence" value="ECO:0007669"/>
    <property type="project" value="InterPro"/>
</dbReference>
<dbReference type="PRINTS" id="PR00812">
    <property type="entry name" value="BCTERIALGSPF"/>
</dbReference>
<dbReference type="FunFam" id="1.20.81.30:FF:000001">
    <property type="entry name" value="Type II secretion system protein F"/>
    <property type="match status" value="2"/>
</dbReference>
<organism evidence="12 13">
    <name type="scientific">Hathewaya proteolytica DSM 3090</name>
    <dbReference type="NCBI Taxonomy" id="1121331"/>
    <lineage>
        <taxon>Bacteria</taxon>
        <taxon>Bacillati</taxon>
        <taxon>Bacillota</taxon>
        <taxon>Clostridia</taxon>
        <taxon>Eubacteriales</taxon>
        <taxon>Clostridiaceae</taxon>
        <taxon>Hathewaya</taxon>
    </lineage>
</organism>
<keyword evidence="3 9" id="KW-0813">Transport</keyword>
<dbReference type="OrthoDB" id="9805682at2"/>
<keyword evidence="5" id="KW-0997">Cell inner membrane</keyword>
<dbReference type="AlphaFoldDB" id="A0A1M6LHW7"/>
<evidence type="ECO:0000256" key="7">
    <source>
        <dbReference type="ARBA" id="ARBA00022989"/>
    </source>
</evidence>
<evidence type="ECO:0000256" key="10">
    <source>
        <dbReference type="SAM" id="Phobius"/>
    </source>
</evidence>
<proteinExistence type="inferred from homology"/>
<evidence type="ECO:0000256" key="6">
    <source>
        <dbReference type="ARBA" id="ARBA00022692"/>
    </source>
</evidence>
<evidence type="ECO:0000259" key="11">
    <source>
        <dbReference type="Pfam" id="PF00482"/>
    </source>
</evidence>
<accession>A0A1M6LHW7</accession>
<evidence type="ECO:0000256" key="2">
    <source>
        <dbReference type="ARBA" id="ARBA00005745"/>
    </source>
</evidence>
<dbReference type="InterPro" id="IPR042094">
    <property type="entry name" value="T2SS_GspF_sf"/>
</dbReference>
<sequence length="398" mass="43894">MPTYKYTAKDAQGQTVQGAVEATTPADLRKVLYNKGLTLVSSKEDKISISLGQGSVKLKDFVIFCRQFAVILNAGLTIVEGISIMEEQTESKKLKIILGQVHEELLKGKAFSDTLSEHKDVFPEFFINMIRVGETSGSLDTILNRVAEYYEREDKMIKKVKGAMTYPVIVIVVAIAAIALLMVKVLPMFTGMFKDAGAELPGITKAVMAVSDFMGKNFIWLIIIIGGIVGGFIVYFKTEEGRYKWDYLKLNIPGIKTLQMKLITSKFARSMSILLKSGIPIVEAMDIMSGLMENKIAEEKFKKCEEEVKKGKGLSSPIREMNFFPPLLVHMVSVGENTGELDDMLGRTAVFFDEEVEAAVGTLTTMIEPILIVFLGGAIAVIVLAVMLPMVGMMNTIQ</sequence>
<dbReference type="RefSeq" id="WP_072902510.1">
    <property type="nucleotide sequence ID" value="NZ_FRAD01000005.1"/>
</dbReference>
<evidence type="ECO:0000256" key="1">
    <source>
        <dbReference type="ARBA" id="ARBA00004429"/>
    </source>
</evidence>
<dbReference type="Gene3D" id="1.20.81.30">
    <property type="entry name" value="Type II secretion system (T2SS), domain F"/>
    <property type="match status" value="2"/>
</dbReference>
<keyword evidence="8 10" id="KW-0472">Membrane</keyword>
<comment type="similarity">
    <text evidence="2 9">Belongs to the GSP F family.</text>
</comment>
<feature type="transmembrane region" description="Helical" evidence="10">
    <location>
        <begin position="370"/>
        <end position="391"/>
    </location>
</feature>
<evidence type="ECO:0000256" key="5">
    <source>
        <dbReference type="ARBA" id="ARBA00022519"/>
    </source>
</evidence>
<dbReference type="PANTHER" id="PTHR30012">
    <property type="entry name" value="GENERAL SECRETION PATHWAY PROTEIN"/>
    <property type="match status" value="1"/>
</dbReference>
<protein>
    <submittedName>
        <fullName evidence="12">Type IV pilus assembly protein PilC</fullName>
    </submittedName>
</protein>
<evidence type="ECO:0000256" key="8">
    <source>
        <dbReference type="ARBA" id="ARBA00023136"/>
    </source>
</evidence>
<dbReference type="InterPro" id="IPR018076">
    <property type="entry name" value="T2SS_GspF_dom"/>
</dbReference>
<dbReference type="EMBL" id="FRAD01000005">
    <property type="protein sequence ID" value="SHJ70799.1"/>
    <property type="molecule type" value="Genomic_DNA"/>
</dbReference>
<name>A0A1M6LHW7_9CLOT</name>
<evidence type="ECO:0000256" key="9">
    <source>
        <dbReference type="RuleBase" id="RU003923"/>
    </source>
</evidence>
<evidence type="ECO:0000313" key="12">
    <source>
        <dbReference type="EMBL" id="SHJ70799.1"/>
    </source>
</evidence>
<keyword evidence="7 10" id="KW-1133">Transmembrane helix</keyword>
<dbReference type="PROSITE" id="PS00874">
    <property type="entry name" value="T2SP_F"/>
    <property type="match status" value="1"/>
</dbReference>
<evidence type="ECO:0000256" key="3">
    <source>
        <dbReference type="ARBA" id="ARBA00022448"/>
    </source>
</evidence>
<feature type="domain" description="Type II secretion system protein GspF" evidence="11">
    <location>
        <begin position="267"/>
        <end position="389"/>
    </location>
</feature>
<keyword evidence="4" id="KW-1003">Cell membrane</keyword>
<keyword evidence="13" id="KW-1185">Reference proteome</keyword>
<dbReference type="PANTHER" id="PTHR30012:SF0">
    <property type="entry name" value="TYPE II SECRETION SYSTEM PROTEIN F-RELATED"/>
    <property type="match status" value="1"/>
</dbReference>
<dbReference type="GO" id="GO:0005886">
    <property type="term" value="C:plasma membrane"/>
    <property type="evidence" value="ECO:0007669"/>
    <property type="project" value="UniProtKB-SubCell"/>
</dbReference>
<keyword evidence="6 9" id="KW-0812">Transmembrane</keyword>
<dbReference type="STRING" id="1121331.SAMN02745248_00766"/>
<evidence type="ECO:0000313" key="13">
    <source>
        <dbReference type="Proteomes" id="UP000183952"/>
    </source>
</evidence>
<evidence type="ECO:0000256" key="4">
    <source>
        <dbReference type="ARBA" id="ARBA00022475"/>
    </source>
</evidence>